<dbReference type="InterPro" id="IPR037523">
    <property type="entry name" value="VOC_core"/>
</dbReference>
<evidence type="ECO:0000259" key="1">
    <source>
        <dbReference type="PROSITE" id="PS51819"/>
    </source>
</evidence>
<dbReference type="Gene3D" id="3.10.180.10">
    <property type="entry name" value="2,3-Dihydroxybiphenyl 1,2-Dioxygenase, domain 1"/>
    <property type="match status" value="1"/>
</dbReference>
<accession>A0A644SZ57</accession>
<evidence type="ECO:0000313" key="2">
    <source>
        <dbReference type="EMBL" id="MPL59929.1"/>
    </source>
</evidence>
<reference evidence="2" key="1">
    <citation type="submission" date="2019-08" db="EMBL/GenBank/DDBJ databases">
        <authorList>
            <person name="Kucharzyk K."/>
            <person name="Murdoch R.W."/>
            <person name="Higgins S."/>
            <person name="Loffler F."/>
        </authorList>
    </citation>
    <scope>NUCLEOTIDE SEQUENCE</scope>
</reference>
<name>A0A644SZ57_9ZZZZ</name>
<feature type="domain" description="VOC" evidence="1">
    <location>
        <begin position="4"/>
        <end position="116"/>
    </location>
</feature>
<dbReference type="AlphaFoldDB" id="A0A644SZ57"/>
<comment type="caution">
    <text evidence="2">The sequence shown here is derived from an EMBL/GenBank/DDBJ whole genome shotgun (WGS) entry which is preliminary data.</text>
</comment>
<proteinExistence type="predicted"/>
<gene>
    <name evidence="2" type="ORF">SDC9_05485</name>
</gene>
<dbReference type="PROSITE" id="PS51819">
    <property type="entry name" value="VOC"/>
    <property type="match status" value="1"/>
</dbReference>
<sequence length="116" mass="13242">MLLRIDHIDFKVKDMEAFVNDLLKIGMVEKRRSPAPRLSVELALPGENQVVFEVHQLKEGAGQEIHHIAFKSDGNDLERLKRNGFSFKTENLLIKDTGRTVSTFSDTNGFTWQLTD</sequence>
<dbReference type="EMBL" id="VSSQ01000010">
    <property type="protein sequence ID" value="MPL59929.1"/>
    <property type="molecule type" value="Genomic_DNA"/>
</dbReference>
<dbReference type="SUPFAM" id="SSF54593">
    <property type="entry name" value="Glyoxalase/Bleomycin resistance protein/Dihydroxybiphenyl dioxygenase"/>
    <property type="match status" value="1"/>
</dbReference>
<protein>
    <recommendedName>
        <fullName evidence="1">VOC domain-containing protein</fullName>
    </recommendedName>
</protein>
<organism evidence="2">
    <name type="scientific">bioreactor metagenome</name>
    <dbReference type="NCBI Taxonomy" id="1076179"/>
    <lineage>
        <taxon>unclassified sequences</taxon>
        <taxon>metagenomes</taxon>
        <taxon>ecological metagenomes</taxon>
    </lineage>
</organism>
<dbReference type="InterPro" id="IPR029068">
    <property type="entry name" value="Glyas_Bleomycin-R_OHBP_Dase"/>
</dbReference>